<name>A0A817U9K1_9BILA</name>
<reference evidence="1" key="1">
    <citation type="submission" date="2021-02" db="EMBL/GenBank/DDBJ databases">
        <authorList>
            <person name="Nowell W R."/>
        </authorList>
    </citation>
    <scope>NUCLEOTIDE SEQUENCE</scope>
</reference>
<protein>
    <recommendedName>
        <fullName evidence="3">ATP-dependent DNA helicase</fullName>
    </recommendedName>
</protein>
<sequence>MSAYSDIKLHCEGRACAKCSLCRDWYWRPDGDKKVYEKRIDARCFYQYGGYPHHPRGYHHYFYDDYFGISTGNDDYDRYRFSRFGNGLLYVNMAAPSSRTQEFLLSGNAQQLLLANFFKQYIGALIRYDDNRKRIQHILKPLPFHIIVNGLAGSGKPYVISIIEQMLTELCISESAVRSPPLS</sequence>
<accession>A0A817U9K1</accession>
<comment type="caution">
    <text evidence="1">The sequence shown here is derived from an EMBL/GenBank/DDBJ whole genome shotgun (WGS) entry which is preliminary data.</text>
</comment>
<gene>
    <name evidence="1" type="ORF">GRG538_LOCUS3098</name>
</gene>
<dbReference type="Proteomes" id="UP000663872">
    <property type="component" value="Unassembled WGS sequence"/>
</dbReference>
<organism evidence="1 2">
    <name type="scientific">Rotaria socialis</name>
    <dbReference type="NCBI Taxonomy" id="392032"/>
    <lineage>
        <taxon>Eukaryota</taxon>
        <taxon>Metazoa</taxon>
        <taxon>Spiralia</taxon>
        <taxon>Gnathifera</taxon>
        <taxon>Rotifera</taxon>
        <taxon>Eurotatoria</taxon>
        <taxon>Bdelloidea</taxon>
        <taxon>Philodinida</taxon>
        <taxon>Philodinidae</taxon>
        <taxon>Rotaria</taxon>
    </lineage>
</organism>
<proteinExistence type="predicted"/>
<dbReference type="AlphaFoldDB" id="A0A817U9K1"/>
<evidence type="ECO:0000313" key="1">
    <source>
        <dbReference type="EMBL" id="CAF3327204.1"/>
    </source>
</evidence>
<evidence type="ECO:0000313" key="2">
    <source>
        <dbReference type="Proteomes" id="UP000663872"/>
    </source>
</evidence>
<evidence type="ECO:0008006" key="3">
    <source>
        <dbReference type="Google" id="ProtNLM"/>
    </source>
</evidence>
<dbReference type="EMBL" id="CAJNYT010000073">
    <property type="protein sequence ID" value="CAF3327204.1"/>
    <property type="molecule type" value="Genomic_DNA"/>
</dbReference>